<keyword evidence="3" id="KW-1185">Reference proteome</keyword>
<dbReference type="Proteomes" id="UP000321525">
    <property type="component" value="Unassembled WGS sequence"/>
</dbReference>
<sequence>MSKPIPTTFFDMLPLPIIVVELKEKALNHALVYLNQRFTNIIGWDLTDIPDKNHWWQKAYPDRQYQKVVESLWELSMESIDAEKDSFVMVTVNIQTKSHGVKRFKVYTELKSALMDDYYVVAFEEIN</sequence>
<gene>
    <name evidence="1" type="ORF">ESZ26_15345</name>
    <name evidence="2" type="ORF">ESZ27_13420</name>
</gene>
<name>A0A5C6Q7S8_9GAMM</name>
<comment type="caution">
    <text evidence="2">The sequence shown here is derived from an EMBL/GenBank/DDBJ whole genome shotgun (WGS) entry which is preliminary data.</text>
</comment>
<evidence type="ECO:0000313" key="4">
    <source>
        <dbReference type="Proteomes" id="UP000321917"/>
    </source>
</evidence>
<evidence type="ECO:0000313" key="2">
    <source>
        <dbReference type="EMBL" id="TWX64996.1"/>
    </source>
</evidence>
<accession>A0A5C6Q7S8</accession>
<dbReference type="InterPro" id="IPR035965">
    <property type="entry name" value="PAS-like_dom_sf"/>
</dbReference>
<dbReference type="RefSeq" id="WP_146800340.1">
    <property type="nucleotide sequence ID" value="NZ_VOLP01000023.1"/>
</dbReference>
<evidence type="ECO:0008006" key="5">
    <source>
        <dbReference type="Google" id="ProtNLM"/>
    </source>
</evidence>
<dbReference type="SUPFAM" id="SSF55785">
    <property type="entry name" value="PYP-like sensor domain (PAS domain)"/>
    <property type="match status" value="1"/>
</dbReference>
<reference evidence="2 4" key="1">
    <citation type="submission" date="2019-07" db="EMBL/GenBank/DDBJ databases">
        <title>Genomes of sea-ice associated Colwellia species.</title>
        <authorList>
            <person name="Bowman J.P."/>
        </authorList>
    </citation>
    <scope>NUCLEOTIDE SEQUENCE [LARGE SCALE GENOMIC DNA]</scope>
    <source>
        <strain evidence="1 3">ACAM 607</strain>
        <strain evidence="2 4">IC036</strain>
    </source>
</reference>
<dbReference type="OrthoDB" id="6227533at2"/>
<evidence type="ECO:0000313" key="1">
    <source>
        <dbReference type="EMBL" id="TWX56152.1"/>
    </source>
</evidence>
<dbReference type="EMBL" id="VOLQ01000027">
    <property type="protein sequence ID" value="TWX64996.1"/>
    <property type="molecule type" value="Genomic_DNA"/>
</dbReference>
<evidence type="ECO:0000313" key="3">
    <source>
        <dbReference type="Proteomes" id="UP000321525"/>
    </source>
</evidence>
<dbReference type="AlphaFoldDB" id="A0A5C6Q7S8"/>
<organism evidence="2 4">
    <name type="scientific">Colwellia hornerae</name>
    <dbReference type="NCBI Taxonomy" id="89402"/>
    <lineage>
        <taxon>Bacteria</taxon>
        <taxon>Pseudomonadati</taxon>
        <taxon>Pseudomonadota</taxon>
        <taxon>Gammaproteobacteria</taxon>
        <taxon>Alteromonadales</taxon>
        <taxon>Colwelliaceae</taxon>
        <taxon>Colwellia</taxon>
    </lineage>
</organism>
<dbReference type="Proteomes" id="UP000321917">
    <property type="component" value="Unassembled WGS sequence"/>
</dbReference>
<proteinExistence type="predicted"/>
<dbReference type="EMBL" id="VOLR01000024">
    <property type="protein sequence ID" value="TWX56152.1"/>
    <property type="molecule type" value="Genomic_DNA"/>
</dbReference>
<protein>
    <recommendedName>
        <fullName evidence="5">PAS domain-containing protein</fullName>
    </recommendedName>
</protein>